<protein>
    <submittedName>
        <fullName evidence="2">Uncharacterized protein</fullName>
    </submittedName>
</protein>
<name>A0A9Q1JZS6_9CARY</name>
<feature type="compositionally biased region" description="Pro residues" evidence="1">
    <location>
        <begin position="254"/>
        <end position="263"/>
    </location>
</feature>
<reference evidence="2" key="1">
    <citation type="submission" date="2022-04" db="EMBL/GenBank/DDBJ databases">
        <title>Carnegiea gigantea Genome sequencing and assembly v2.</title>
        <authorList>
            <person name="Copetti D."/>
            <person name="Sanderson M.J."/>
            <person name="Burquez A."/>
            <person name="Wojciechowski M.F."/>
        </authorList>
    </citation>
    <scope>NUCLEOTIDE SEQUENCE</scope>
    <source>
        <strain evidence="2">SGP5-SGP5p</strain>
        <tissue evidence="2">Aerial part</tissue>
    </source>
</reference>
<evidence type="ECO:0000256" key="1">
    <source>
        <dbReference type="SAM" id="MobiDB-lite"/>
    </source>
</evidence>
<evidence type="ECO:0000313" key="2">
    <source>
        <dbReference type="EMBL" id="KAJ8433863.1"/>
    </source>
</evidence>
<gene>
    <name evidence="2" type="ORF">Cgig2_032074</name>
</gene>
<dbReference type="Proteomes" id="UP001153076">
    <property type="component" value="Unassembled WGS sequence"/>
</dbReference>
<keyword evidence="3" id="KW-1185">Reference proteome</keyword>
<feature type="region of interest" description="Disordered" evidence="1">
    <location>
        <begin position="71"/>
        <end position="101"/>
    </location>
</feature>
<feature type="compositionally biased region" description="Acidic residues" evidence="1">
    <location>
        <begin position="73"/>
        <end position="84"/>
    </location>
</feature>
<proteinExistence type="predicted"/>
<feature type="region of interest" description="Disordered" evidence="1">
    <location>
        <begin position="239"/>
        <end position="263"/>
    </location>
</feature>
<dbReference type="AlphaFoldDB" id="A0A9Q1JZS6"/>
<comment type="caution">
    <text evidence="2">The sequence shown here is derived from an EMBL/GenBank/DDBJ whole genome shotgun (WGS) entry which is preliminary data.</text>
</comment>
<accession>A0A9Q1JZS6</accession>
<dbReference type="EMBL" id="JAKOGI010000514">
    <property type="protein sequence ID" value="KAJ8433863.1"/>
    <property type="molecule type" value="Genomic_DNA"/>
</dbReference>
<sequence length="263" mass="30206">MAEGAAWCFELPKLSQVIFYAILLSKANRLGVLQGQTLHIMESALTELRWSTFEAWVWLNGDRILEARFREEAEQEDESSDAEEVASLRMTASRSEAENKRERERERALLAPFIMAFPPLHDTREMADFMKESFRRHCRSATHPPYLLPDDYWDLCPTLRYLMQRATLYFELPEMVQATFYIMLLNDAVELGIVSDSMAINLKLTLEGLRWASFDSCLSHNSCDLMETKRCQRTPLEGARTLVNGQEERSGSDGPPPPSSDEE</sequence>
<evidence type="ECO:0000313" key="3">
    <source>
        <dbReference type="Proteomes" id="UP001153076"/>
    </source>
</evidence>
<organism evidence="2 3">
    <name type="scientific">Carnegiea gigantea</name>
    <dbReference type="NCBI Taxonomy" id="171969"/>
    <lineage>
        <taxon>Eukaryota</taxon>
        <taxon>Viridiplantae</taxon>
        <taxon>Streptophyta</taxon>
        <taxon>Embryophyta</taxon>
        <taxon>Tracheophyta</taxon>
        <taxon>Spermatophyta</taxon>
        <taxon>Magnoliopsida</taxon>
        <taxon>eudicotyledons</taxon>
        <taxon>Gunneridae</taxon>
        <taxon>Pentapetalae</taxon>
        <taxon>Caryophyllales</taxon>
        <taxon>Cactineae</taxon>
        <taxon>Cactaceae</taxon>
        <taxon>Cactoideae</taxon>
        <taxon>Echinocereeae</taxon>
        <taxon>Carnegiea</taxon>
    </lineage>
</organism>